<dbReference type="SUPFAM" id="SSF53098">
    <property type="entry name" value="Ribonuclease H-like"/>
    <property type="match status" value="1"/>
</dbReference>
<gene>
    <name evidence="2" type="ORF">JBF11_04560</name>
</gene>
<dbReference type="Proteomes" id="UP001058120">
    <property type="component" value="Chromosome"/>
</dbReference>
<dbReference type="InterPro" id="IPR012337">
    <property type="entry name" value="RNaseH-like_sf"/>
</dbReference>
<keyword evidence="3" id="KW-1185">Reference proteome</keyword>
<name>A0ABY5Y5E1_9BACT</name>
<accession>A0ABY5Y5E1</accession>
<evidence type="ECO:0000259" key="1">
    <source>
        <dbReference type="SMART" id="SM00479"/>
    </source>
</evidence>
<dbReference type="EMBL" id="CP065938">
    <property type="protein sequence ID" value="UWX06582.1"/>
    <property type="molecule type" value="Genomic_DNA"/>
</dbReference>
<protein>
    <submittedName>
        <fullName evidence="2">3'-5' exoribonuclease</fullName>
    </submittedName>
</protein>
<evidence type="ECO:0000313" key="2">
    <source>
        <dbReference type="EMBL" id="UWX06582.1"/>
    </source>
</evidence>
<evidence type="ECO:0000313" key="3">
    <source>
        <dbReference type="Proteomes" id="UP001058120"/>
    </source>
</evidence>
<sequence>MIYTAIDFETADNGKDSACAVGLVKMQDTCIIDSFYRLIRPPRSWIKYAYFHGITWDMLKNQPNFAEQWHDIEAFLKGTEAFIAHNAQFDKGVLYGTANAYAIRPPEIPFYCTLKGSRKFLQLQKNSLDCVCSALQINLQHHHALSDAAACAEIFIHFHKQGFPINSCLLQ</sequence>
<dbReference type="Gene3D" id="3.30.420.10">
    <property type="entry name" value="Ribonuclease H-like superfamily/Ribonuclease H"/>
    <property type="match status" value="1"/>
</dbReference>
<feature type="domain" description="Exonuclease" evidence="1">
    <location>
        <begin position="2"/>
        <end position="164"/>
    </location>
</feature>
<organism evidence="2 3">
    <name type="scientific">Taurinivorans muris</name>
    <dbReference type="NCBI Taxonomy" id="2787751"/>
    <lineage>
        <taxon>Bacteria</taxon>
        <taxon>Pseudomonadati</taxon>
        <taxon>Thermodesulfobacteriota</taxon>
        <taxon>Desulfovibrionia</taxon>
        <taxon>Desulfovibrionales</taxon>
        <taxon>Desulfovibrionaceae</taxon>
        <taxon>Taurinivorans</taxon>
    </lineage>
</organism>
<dbReference type="InterPro" id="IPR013520">
    <property type="entry name" value="Ribonucl_H"/>
</dbReference>
<dbReference type="PANTHER" id="PTHR30231:SF42">
    <property type="entry name" value="EXONUCLEASE"/>
    <property type="match status" value="1"/>
</dbReference>
<dbReference type="PANTHER" id="PTHR30231">
    <property type="entry name" value="DNA POLYMERASE III SUBUNIT EPSILON"/>
    <property type="match status" value="1"/>
</dbReference>
<dbReference type="InterPro" id="IPR036397">
    <property type="entry name" value="RNaseH_sf"/>
</dbReference>
<reference evidence="2" key="1">
    <citation type="submission" date="2020-12" db="EMBL/GenBank/DDBJ databases">
        <title>Taurinivorans muris gen. nov., sp. nov., fundamental and realized metabolic niche of a ubiquitous sulfidogenic bacterium in the murine intestine.</title>
        <authorList>
            <person name="Ye H."/>
            <person name="Hanson B.T."/>
            <person name="Loy A."/>
        </authorList>
    </citation>
    <scope>NUCLEOTIDE SEQUENCE</scope>
    <source>
        <strain evidence="2">LT0009</strain>
    </source>
</reference>
<dbReference type="SMART" id="SM00479">
    <property type="entry name" value="EXOIII"/>
    <property type="match status" value="1"/>
</dbReference>
<proteinExistence type="predicted"/>
<dbReference type="RefSeq" id="WP_334316192.1">
    <property type="nucleotide sequence ID" value="NZ_CP065938.1"/>
</dbReference>
<dbReference type="Pfam" id="PF00929">
    <property type="entry name" value="RNase_T"/>
    <property type="match status" value="1"/>
</dbReference>